<protein>
    <submittedName>
        <fullName evidence="2">DUF998 domain-containing protein</fullName>
    </submittedName>
</protein>
<dbReference type="EMBL" id="BAABIK010000006">
    <property type="protein sequence ID" value="GAA4934735.1"/>
    <property type="molecule type" value="Genomic_DNA"/>
</dbReference>
<feature type="transmembrane region" description="Helical" evidence="1">
    <location>
        <begin position="126"/>
        <end position="147"/>
    </location>
</feature>
<accession>A0ABP9GIP1</accession>
<dbReference type="RefSeq" id="WP_345555921.1">
    <property type="nucleotide sequence ID" value="NZ_BAABIK010000006.1"/>
</dbReference>
<evidence type="ECO:0000313" key="3">
    <source>
        <dbReference type="Proteomes" id="UP001499993"/>
    </source>
</evidence>
<dbReference type="Proteomes" id="UP001499993">
    <property type="component" value="Unassembled WGS sequence"/>
</dbReference>
<keyword evidence="3" id="KW-1185">Reference proteome</keyword>
<organism evidence="2 3">
    <name type="scientific">Streptomonospora halophila</name>
    <dbReference type="NCBI Taxonomy" id="427369"/>
    <lineage>
        <taxon>Bacteria</taxon>
        <taxon>Bacillati</taxon>
        <taxon>Actinomycetota</taxon>
        <taxon>Actinomycetes</taxon>
        <taxon>Streptosporangiales</taxon>
        <taxon>Nocardiopsidaceae</taxon>
        <taxon>Streptomonospora</taxon>
    </lineage>
</organism>
<evidence type="ECO:0000313" key="2">
    <source>
        <dbReference type="EMBL" id="GAA4934735.1"/>
    </source>
</evidence>
<sequence length="218" mass="22909">MTTTVLLRSGIFAGPLFVAVFLVEGFRRPDYDPLRHPVSSLALGEAGWVQTADFLLAGSLTVAFALGAHRALRRHETKTWGPSLIAIWGAGLLGAGAFLTDPVGGYPPGTPTVPVHASTHGTLHDLLSLIGFAALVAACAAFARWFLRRHRRAWAAYSAATGAAFVIFVLLATGGLAQTEPLAAVGGLLQRTAVVIGWAWTTALAVHLLRRTHDDAGG</sequence>
<dbReference type="Pfam" id="PF06197">
    <property type="entry name" value="DUF998"/>
    <property type="match status" value="1"/>
</dbReference>
<feature type="transmembrane region" description="Helical" evidence="1">
    <location>
        <begin position="5"/>
        <end position="26"/>
    </location>
</feature>
<keyword evidence="1" id="KW-0812">Transmembrane</keyword>
<evidence type="ECO:0000256" key="1">
    <source>
        <dbReference type="SAM" id="Phobius"/>
    </source>
</evidence>
<feature type="transmembrane region" description="Helical" evidence="1">
    <location>
        <begin position="154"/>
        <end position="176"/>
    </location>
</feature>
<dbReference type="InterPro" id="IPR009339">
    <property type="entry name" value="DUF998"/>
</dbReference>
<feature type="transmembrane region" description="Helical" evidence="1">
    <location>
        <begin position="80"/>
        <end position="99"/>
    </location>
</feature>
<gene>
    <name evidence="2" type="ORF">GCM10023224_14180</name>
</gene>
<keyword evidence="1" id="KW-0472">Membrane</keyword>
<comment type="caution">
    <text evidence="2">The sequence shown here is derived from an EMBL/GenBank/DDBJ whole genome shotgun (WGS) entry which is preliminary data.</text>
</comment>
<feature type="transmembrane region" description="Helical" evidence="1">
    <location>
        <begin position="46"/>
        <end position="68"/>
    </location>
</feature>
<feature type="transmembrane region" description="Helical" evidence="1">
    <location>
        <begin position="188"/>
        <end position="209"/>
    </location>
</feature>
<reference evidence="3" key="1">
    <citation type="journal article" date="2019" name="Int. J. Syst. Evol. Microbiol.">
        <title>The Global Catalogue of Microorganisms (GCM) 10K type strain sequencing project: providing services to taxonomists for standard genome sequencing and annotation.</title>
        <authorList>
            <consortium name="The Broad Institute Genomics Platform"/>
            <consortium name="The Broad Institute Genome Sequencing Center for Infectious Disease"/>
            <person name="Wu L."/>
            <person name="Ma J."/>
        </authorList>
    </citation>
    <scope>NUCLEOTIDE SEQUENCE [LARGE SCALE GENOMIC DNA]</scope>
    <source>
        <strain evidence="3">JCM 18123</strain>
    </source>
</reference>
<proteinExistence type="predicted"/>
<keyword evidence="1" id="KW-1133">Transmembrane helix</keyword>
<name>A0ABP9GIP1_9ACTN</name>